<reference evidence="1 2" key="1">
    <citation type="journal article" date="2007" name="PLoS Genet.">
        <title>The complete genome sequence of Yersinia pseudotuberculosis IP31758, the causative agent of Far East scarlet-like fever.</title>
        <authorList>
            <person name="Eppinger M."/>
            <person name="Rosovitz M.J."/>
            <person name="Fricke W.F."/>
            <person name="Rasko D.A."/>
            <person name="Kokorina G."/>
            <person name="Fayolle C."/>
            <person name="Lindler L.E."/>
            <person name="Carniel E."/>
            <person name="Ravel J."/>
        </authorList>
    </citation>
    <scope>NUCLEOTIDE SEQUENCE [LARGE SCALE GENOMIC DNA]</scope>
    <source>
        <strain evidence="1 2">IP 31758</strain>
    </source>
</reference>
<dbReference type="HOGENOM" id="CLU_3279082_0_0_6"/>
<gene>
    <name evidence="1" type="ordered locus">YpsIP31758_2105</name>
</gene>
<proteinExistence type="predicted"/>
<organism evidence="1 2">
    <name type="scientific">Yersinia pseudotuberculosis serotype O:1b (strain IP 31758)</name>
    <dbReference type="NCBI Taxonomy" id="349747"/>
    <lineage>
        <taxon>Bacteria</taxon>
        <taxon>Pseudomonadati</taxon>
        <taxon>Pseudomonadota</taxon>
        <taxon>Gammaproteobacteria</taxon>
        <taxon>Enterobacterales</taxon>
        <taxon>Yersiniaceae</taxon>
        <taxon>Yersinia</taxon>
    </lineage>
</organism>
<accession>A0A0U1QYM5</accession>
<dbReference type="Proteomes" id="UP000002412">
    <property type="component" value="Chromosome"/>
</dbReference>
<dbReference type="EMBL" id="CP000720">
    <property type="protein sequence ID" value="ABS47832.1"/>
    <property type="molecule type" value="Genomic_DNA"/>
</dbReference>
<name>A0A0U1QYM5_YERP3</name>
<dbReference type="AlphaFoldDB" id="A0A0U1QYM5"/>
<evidence type="ECO:0000313" key="2">
    <source>
        <dbReference type="Proteomes" id="UP000002412"/>
    </source>
</evidence>
<evidence type="ECO:0000313" key="1">
    <source>
        <dbReference type="EMBL" id="ABS47832.1"/>
    </source>
</evidence>
<dbReference type="KEGG" id="ypi:YpsIP31758_2105"/>
<sequence length="41" mass="4621">MPIYPLRYNARSPCQGNTANQLTALMGARNSPVFTLRRPDE</sequence>
<protein>
    <submittedName>
        <fullName evidence="1">Uncharacterized protein</fullName>
    </submittedName>
</protein>